<dbReference type="PANTHER" id="PTHR18964:SF146">
    <property type="entry name" value="POLYPHOSPHATE GLUCOKINASE"/>
    <property type="match status" value="1"/>
</dbReference>
<dbReference type="RefSeq" id="WP_192037816.1">
    <property type="nucleotide sequence ID" value="NZ_JACYWE010000001.1"/>
</dbReference>
<dbReference type="AlphaFoldDB" id="A0A927PJX3"/>
<dbReference type="NCBIfam" id="NF045942">
    <property type="entry name" value="PolPhglucPhase"/>
    <property type="match status" value="1"/>
</dbReference>
<dbReference type="EMBL" id="JACYWE010000001">
    <property type="protein sequence ID" value="MBD8505370.1"/>
    <property type="molecule type" value="Genomic_DNA"/>
</dbReference>
<protein>
    <submittedName>
        <fullName evidence="3">ROK family protein</fullName>
    </submittedName>
</protein>
<name>A0A927PJX3_9ACTN</name>
<evidence type="ECO:0000313" key="4">
    <source>
        <dbReference type="Proteomes" id="UP000642993"/>
    </source>
</evidence>
<dbReference type="Gene3D" id="3.30.420.40">
    <property type="match status" value="2"/>
</dbReference>
<comment type="similarity">
    <text evidence="1">Belongs to the ROK (NagC/XylR) family.</text>
</comment>
<evidence type="ECO:0000313" key="3">
    <source>
        <dbReference type="EMBL" id="MBD8505370.1"/>
    </source>
</evidence>
<reference evidence="3" key="1">
    <citation type="submission" date="2020-09" db="EMBL/GenBank/DDBJ databases">
        <title>Hoyosella lacisalsi sp. nov., a halotolerant actinobacterium isolated from soil of Lake Gudzhirganskoe.</title>
        <authorList>
            <person name="Yang Q."/>
            <person name="Guo P.Y."/>
            <person name="Liu S.W."/>
            <person name="Li F.N."/>
            <person name="Sun C.H."/>
        </authorList>
    </citation>
    <scope>NUCLEOTIDE SEQUENCE</scope>
    <source>
        <strain evidence="3">G463</strain>
    </source>
</reference>
<organism evidence="3 4">
    <name type="scientific">Lolliginicoccus lacisalsi</name>
    <dbReference type="NCBI Taxonomy" id="2742202"/>
    <lineage>
        <taxon>Bacteria</taxon>
        <taxon>Bacillati</taxon>
        <taxon>Actinomycetota</taxon>
        <taxon>Actinomycetes</taxon>
        <taxon>Mycobacteriales</taxon>
        <taxon>Hoyosellaceae</taxon>
        <taxon>Lolliginicoccus</taxon>
    </lineage>
</organism>
<sequence length="276" mass="28107">MHDHARQSTPPPGSADRPEGVAAGLGGRDLGLGVDVGGSGVKGALVDLATGELASERHRIDTPQPATPEAVAATITEIVDGFDWGGPVGVALPSVVKNGVTRTAANIDAAWIGLDARAVLSSALGGRSVTLLNDADAAGLAEQQLGAGRDARGLVMMLTFGTGIGSALLYNGVLVPNTELGHLEVGGAEAEHRAAASVRERTKMSWAEWSVEVTAVLRAYEALFAPDLFIVGGGVSKKAHKWLPLVEVATPIVPAELRNTAGIVGAALAARLDSAL</sequence>
<accession>A0A927PJX3</accession>
<dbReference type="InterPro" id="IPR000600">
    <property type="entry name" value="ROK"/>
</dbReference>
<feature type="region of interest" description="Disordered" evidence="2">
    <location>
        <begin position="1"/>
        <end position="24"/>
    </location>
</feature>
<gene>
    <name evidence="3" type="ORF">HT102_02560</name>
</gene>
<evidence type="ECO:0000256" key="1">
    <source>
        <dbReference type="ARBA" id="ARBA00006479"/>
    </source>
</evidence>
<dbReference type="InterPro" id="IPR043129">
    <property type="entry name" value="ATPase_NBD"/>
</dbReference>
<comment type="caution">
    <text evidence="3">The sequence shown here is derived from an EMBL/GenBank/DDBJ whole genome shotgun (WGS) entry which is preliminary data.</text>
</comment>
<dbReference type="Pfam" id="PF00480">
    <property type="entry name" value="ROK"/>
    <property type="match status" value="1"/>
</dbReference>
<dbReference type="CDD" id="cd24058">
    <property type="entry name" value="ASKHA_NBD_ROK_PPGK"/>
    <property type="match status" value="1"/>
</dbReference>
<evidence type="ECO:0000256" key="2">
    <source>
        <dbReference type="SAM" id="MobiDB-lite"/>
    </source>
</evidence>
<proteinExistence type="inferred from homology"/>
<dbReference type="PANTHER" id="PTHR18964">
    <property type="entry name" value="ROK (REPRESSOR, ORF, KINASE) FAMILY"/>
    <property type="match status" value="1"/>
</dbReference>
<keyword evidence="4" id="KW-1185">Reference proteome</keyword>
<dbReference type="Proteomes" id="UP000642993">
    <property type="component" value="Unassembled WGS sequence"/>
</dbReference>
<dbReference type="SUPFAM" id="SSF53067">
    <property type="entry name" value="Actin-like ATPase domain"/>
    <property type="match status" value="1"/>
</dbReference>